<dbReference type="InterPro" id="IPR036259">
    <property type="entry name" value="MFS_trans_sf"/>
</dbReference>
<dbReference type="EMBL" id="MEHA01000002">
    <property type="protein sequence ID" value="ODR54987.1"/>
    <property type="molecule type" value="Genomic_DNA"/>
</dbReference>
<dbReference type="SUPFAM" id="SSF103473">
    <property type="entry name" value="MFS general substrate transporter"/>
    <property type="match status" value="1"/>
</dbReference>
<evidence type="ECO:0000256" key="1">
    <source>
        <dbReference type="SAM" id="Phobius"/>
    </source>
</evidence>
<feature type="transmembrane region" description="Helical" evidence="1">
    <location>
        <begin position="269"/>
        <end position="289"/>
    </location>
</feature>
<feature type="transmembrane region" description="Helical" evidence="1">
    <location>
        <begin position="301"/>
        <end position="319"/>
    </location>
</feature>
<feature type="transmembrane region" description="Helical" evidence="1">
    <location>
        <begin position="26"/>
        <end position="46"/>
    </location>
</feature>
<dbReference type="Gene3D" id="1.20.1250.20">
    <property type="entry name" value="MFS general substrate transporter like domains"/>
    <property type="match status" value="1"/>
</dbReference>
<dbReference type="Pfam" id="PF13347">
    <property type="entry name" value="MFS_2"/>
    <property type="match status" value="1"/>
</dbReference>
<keyword evidence="5" id="KW-1185">Reference proteome</keyword>
<evidence type="ECO:0000313" key="5">
    <source>
        <dbReference type="Proteomes" id="UP000094869"/>
    </source>
</evidence>
<dbReference type="EMBL" id="MEHD01000051">
    <property type="protein sequence ID" value="ODR45793.1"/>
    <property type="molecule type" value="Genomic_DNA"/>
</dbReference>
<feature type="transmembrane region" description="Helical" evidence="1">
    <location>
        <begin position="238"/>
        <end position="263"/>
    </location>
</feature>
<dbReference type="GO" id="GO:0005886">
    <property type="term" value="C:plasma membrane"/>
    <property type="evidence" value="ECO:0007669"/>
    <property type="project" value="TreeGrafter"/>
</dbReference>
<dbReference type="GO" id="GO:0008643">
    <property type="term" value="P:carbohydrate transport"/>
    <property type="evidence" value="ECO:0007669"/>
    <property type="project" value="InterPro"/>
</dbReference>
<comment type="caution">
    <text evidence="3">The sequence shown here is derived from an EMBL/GenBank/DDBJ whole genome shotgun (WGS) entry which is preliminary data.</text>
</comment>
<accession>A0A1E3UMW6</accession>
<feature type="transmembrane region" description="Helical" evidence="1">
    <location>
        <begin position="190"/>
        <end position="208"/>
    </location>
</feature>
<feature type="transmembrane region" description="Helical" evidence="1">
    <location>
        <begin position="157"/>
        <end position="178"/>
    </location>
</feature>
<feature type="transmembrane region" description="Helical" evidence="1">
    <location>
        <begin position="417"/>
        <end position="436"/>
    </location>
</feature>
<reference evidence="3 4" key="2">
    <citation type="submission" date="2016-08" db="EMBL/GenBank/DDBJ databases">
        <authorList>
            <person name="Seilhamer J.J."/>
        </authorList>
    </citation>
    <scope>NUCLEOTIDE SEQUENCE [LARGE SCALE GENOMIC DNA]</scope>
    <source>
        <strain evidence="3 4">NML150140-1</strain>
    </source>
</reference>
<keyword evidence="1" id="KW-1133">Transmembrane helix</keyword>
<dbReference type="InterPro" id="IPR039672">
    <property type="entry name" value="MFS_2"/>
</dbReference>
<feature type="transmembrane region" description="Helical" evidence="1">
    <location>
        <begin position="87"/>
        <end position="109"/>
    </location>
</feature>
<organism evidence="3 4">
    <name type="scientific">Eisenbergiella tayi</name>
    <dbReference type="NCBI Taxonomy" id="1432052"/>
    <lineage>
        <taxon>Bacteria</taxon>
        <taxon>Bacillati</taxon>
        <taxon>Bacillota</taxon>
        <taxon>Clostridia</taxon>
        <taxon>Lachnospirales</taxon>
        <taxon>Lachnospiraceae</taxon>
        <taxon>Eisenbergiella</taxon>
    </lineage>
</organism>
<evidence type="ECO:0000313" key="2">
    <source>
        <dbReference type="EMBL" id="ODR45793.1"/>
    </source>
</evidence>
<feature type="transmembrane region" description="Helical" evidence="1">
    <location>
        <begin position="373"/>
        <end position="397"/>
    </location>
</feature>
<feature type="transmembrane region" description="Helical" evidence="1">
    <location>
        <begin position="52"/>
        <end position="75"/>
    </location>
</feature>
<protein>
    <recommendedName>
        <fullName evidence="6">MFS transporter</fullName>
    </recommendedName>
</protein>
<dbReference type="PANTHER" id="PTHR11328">
    <property type="entry name" value="MAJOR FACILITATOR SUPERFAMILY DOMAIN-CONTAINING PROTEIN"/>
    <property type="match status" value="1"/>
</dbReference>
<dbReference type="PANTHER" id="PTHR11328:SF24">
    <property type="entry name" value="MAJOR FACILITATOR SUPERFAMILY (MFS) PROFILE DOMAIN-CONTAINING PROTEIN"/>
    <property type="match status" value="1"/>
</dbReference>
<evidence type="ECO:0000313" key="4">
    <source>
        <dbReference type="Proteomes" id="UP000094271"/>
    </source>
</evidence>
<reference evidence="2 5" key="1">
    <citation type="submission" date="2016-08" db="EMBL/GenBank/DDBJ databases">
        <title>Characterization of Isolates of Eisenbergiella tayi Derived from Blood Cultures, Using Whole Genome Sequencing.</title>
        <authorList>
            <person name="Bernier A.-M."/>
            <person name="Burdz T."/>
            <person name="Wiebe D."/>
            <person name="Bernard K."/>
        </authorList>
    </citation>
    <scope>NUCLEOTIDE SEQUENCE [LARGE SCALE GENOMIC DNA]</scope>
    <source>
        <strain evidence="2 5">NML120146</strain>
    </source>
</reference>
<evidence type="ECO:0000313" key="3">
    <source>
        <dbReference type="EMBL" id="ODR54987.1"/>
    </source>
</evidence>
<dbReference type="OrthoDB" id="9764596at2"/>
<dbReference type="AlphaFoldDB" id="A0A1E3UMW6"/>
<feature type="transmembrane region" description="Helical" evidence="1">
    <location>
        <begin position="325"/>
        <end position="352"/>
    </location>
</feature>
<gene>
    <name evidence="3" type="ORF">BEI59_03425</name>
    <name evidence="2" type="ORF">BEI63_28865</name>
</gene>
<evidence type="ECO:0008006" key="6">
    <source>
        <dbReference type="Google" id="ProtNLM"/>
    </source>
</evidence>
<keyword evidence="1" id="KW-0812">Transmembrane</keyword>
<proteinExistence type="predicted"/>
<dbReference type="Proteomes" id="UP000094869">
    <property type="component" value="Unassembled WGS sequence"/>
</dbReference>
<dbReference type="Proteomes" id="UP000094271">
    <property type="component" value="Unassembled WGS sequence"/>
</dbReference>
<dbReference type="RefSeq" id="WP_044968398.1">
    <property type="nucleotide sequence ID" value="NZ_JAQCZP010000015.1"/>
</dbReference>
<name>A0A1E3UMW6_9FIRM</name>
<dbReference type="GO" id="GO:0015293">
    <property type="term" value="F:symporter activity"/>
    <property type="evidence" value="ECO:0007669"/>
    <property type="project" value="InterPro"/>
</dbReference>
<keyword evidence="1" id="KW-0472">Membrane</keyword>
<feature type="transmembrane region" description="Helical" evidence="1">
    <location>
        <begin position="115"/>
        <end position="136"/>
    </location>
</feature>
<sequence length="461" mass="50174">MGKKEKGSNPNRLPAGKFFAWKSRDVALGCNVIVLGYLTIFCTDGLGLPATLVGTLLLFSKIFDGVTDLFAGYIVDNTRTRFGKGRPYELSILGVWLMTIIMFFCPPSMSTAVKAVWVFITYTFINSIFTTLLNACQTPYMIRAFGSRKVIVKVSSFGGIVSTLGSAVVSISFPRAMAALATSDTGWRNLILIYALPLMLIGILRFLFVKEEYDVDAAVKQEHIKMKEILLMLKTNKYAWLFAGITLCFNIVLGMNAAAYYFTYIVGDIGRFGTLQMLTIPMLLIMFIFPKLMNRIPVSGLIGMGAAFGIAGYILNFFAGSSMTMLMIAFVATSFAALPISYLQALIIMNLANFNEWKGMPRLEGTSGTVAGFASKIGSGIGSGILGILLGAAGFVSTATGESVTQPAAAMTMIRCLYSIVPAVLFTIMLLFTILYSKLDKLMPDIDQTLQSRRAAAKKTD</sequence>